<dbReference type="Pfam" id="PF11303">
    <property type="entry name" value="DUF3105"/>
    <property type="match status" value="1"/>
</dbReference>
<organism evidence="2 3">
    <name type="scientific">Candidatus Nomurabacteria bacterium RIFCSPHIGHO2_01_FULL_42_16</name>
    <dbReference type="NCBI Taxonomy" id="1801743"/>
    <lineage>
        <taxon>Bacteria</taxon>
        <taxon>Candidatus Nomuraibacteriota</taxon>
    </lineage>
</organism>
<dbReference type="AlphaFoldDB" id="A0A1F6VH70"/>
<evidence type="ECO:0008006" key="4">
    <source>
        <dbReference type="Google" id="ProtNLM"/>
    </source>
</evidence>
<sequence>MKKIIIWILVAIIIVGGFYWLSKISKKEEGVRPGEAISVQGAKHISVGDSHPEYNSNPPTSGWHYAGPADWGFYDEELPDEQLVHSLEHGGIWISYKDIDEETKGKLKELGGRYPKSVITTPRAKNDAKIVLASWGRLQKFDQYDEEAIKSYIKANLNKSPEPLAM</sequence>
<proteinExistence type="predicted"/>
<keyword evidence="1" id="KW-0472">Membrane</keyword>
<comment type="caution">
    <text evidence="2">The sequence shown here is derived from an EMBL/GenBank/DDBJ whole genome shotgun (WGS) entry which is preliminary data.</text>
</comment>
<feature type="transmembrane region" description="Helical" evidence="1">
    <location>
        <begin position="6"/>
        <end position="22"/>
    </location>
</feature>
<reference evidence="2 3" key="1">
    <citation type="journal article" date="2016" name="Nat. Commun.">
        <title>Thousands of microbial genomes shed light on interconnected biogeochemical processes in an aquifer system.</title>
        <authorList>
            <person name="Anantharaman K."/>
            <person name="Brown C.T."/>
            <person name="Hug L.A."/>
            <person name="Sharon I."/>
            <person name="Castelle C.J."/>
            <person name="Probst A.J."/>
            <person name="Thomas B.C."/>
            <person name="Singh A."/>
            <person name="Wilkins M.J."/>
            <person name="Karaoz U."/>
            <person name="Brodie E.L."/>
            <person name="Williams K.H."/>
            <person name="Hubbard S.S."/>
            <person name="Banfield J.F."/>
        </authorList>
    </citation>
    <scope>NUCLEOTIDE SEQUENCE [LARGE SCALE GENOMIC DNA]</scope>
</reference>
<name>A0A1F6VH70_9BACT</name>
<accession>A0A1F6VH70</accession>
<protein>
    <recommendedName>
        <fullName evidence="4">DUF3105 domain-containing protein</fullName>
    </recommendedName>
</protein>
<keyword evidence="1" id="KW-0812">Transmembrane</keyword>
<evidence type="ECO:0000313" key="3">
    <source>
        <dbReference type="Proteomes" id="UP000178059"/>
    </source>
</evidence>
<dbReference type="InterPro" id="IPR021454">
    <property type="entry name" value="DUF3105"/>
</dbReference>
<evidence type="ECO:0000256" key="1">
    <source>
        <dbReference type="SAM" id="Phobius"/>
    </source>
</evidence>
<keyword evidence="1" id="KW-1133">Transmembrane helix</keyword>
<dbReference type="Proteomes" id="UP000178059">
    <property type="component" value="Unassembled WGS sequence"/>
</dbReference>
<dbReference type="STRING" id="1801743.A2824_02820"/>
<evidence type="ECO:0000313" key="2">
    <source>
        <dbReference type="EMBL" id="OGI68952.1"/>
    </source>
</evidence>
<gene>
    <name evidence="2" type="ORF">A2824_02820</name>
</gene>
<dbReference type="EMBL" id="MFTT01000036">
    <property type="protein sequence ID" value="OGI68952.1"/>
    <property type="molecule type" value="Genomic_DNA"/>
</dbReference>